<dbReference type="AlphaFoldDB" id="A0A2P4X352"/>
<proteinExistence type="predicted"/>
<evidence type="ECO:0000256" key="1">
    <source>
        <dbReference type="SAM" id="MobiDB-lite"/>
    </source>
</evidence>
<feature type="region of interest" description="Disordered" evidence="1">
    <location>
        <begin position="48"/>
        <end position="82"/>
    </location>
</feature>
<keyword evidence="3" id="KW-1185">Reference proteome</keyword>
<accession>A0A2P4X352</accession>
<comment type="caution">
    <text evidence="2">The sequence shown here is derived from an EMBL/GenBank/DDBJ whole genome shotgun (WGS) entry which is preliminary data.</text>
</comment>
<feature type="compositionally biased region" description="Low complexity" evidence="1">
    <location>
        <begin position="207"/>
        <end position="227"/>
    </location>
</feature>
<feature type="compositionally biased region" description="Polar residues" evidence="1">
    <location>
        <begin position="162"/>
        <end position="177"/>
    </location>
</feature>
<evidence type="ECO:0000313" key="3">
    <source>
        <dbReference type="Proteomes" id="UP000237271"/>
    </source>
</evidence>
<sequence length="253" mass="27385">MARSHLGVPSRMLSSLDVRTLTYTVEYMKREDAEAGLLGSECVERRKKAGVQVTRSPASSSLGEPELKRPQHLPPRPASIPSMRSLMSTAEALRSRVKCLELEAHRRCRVLDMDQRCSDRPLLAPKGPTSAATSDLPADQLRLTLQSLTGTKYAKEDETAKSEQTPWTKSSSVSRPKSQVRETKPVAPEMDLNRKASHQGGDPSGASSGDEASDEGYSSSDSSSSDEIPVYTTTAAMTQGGSAVTLRTFTNTL</sequence>
<name>A0A2P4X352_9STRA</name>
<feature type="region of interest" description="Disordered" evidence="1">
    <location>
        <begin position="154"/>
        <end position="230"/>
    </location>
</feature>
<feature type="region of interest" description="Disordered" evidence="1">
    <location>
        <begin position="119"/>
        <end position="138"/>
    </location>
</feature>
<organism evidence="2 3">
    <name type="scientific">Phytophthora palmivora</name>
    <dbReference type="NCBI Taxonomy" id="4796"/>
    <lineage>
        <taxon>Eukaryota</taxon>
        <taxon>Sar</taxon>
        <taxon>Stramenopiles</taxon>
        <taxon>Oomycota</taxon>
        <taxon>Peronosporomycetes</taxon>
        <taxon>Peronosporales</taxon>
        <taxon>Peronosporaceae</taxon>
        <taxon>Phytophthora</taxon>
    </lineage>
</organism>
<reference evidence="2 3" key="1">
    <citation type="journal article" date="2017" name="Genome Biol. Evol.">
        <title>Phytophthora megakarya and P. palmivora, closely related causal agents of cacao black pod rot, underwent increases in genome sizes and gene numbers by different mechanisms.</title>
        <authorList>
            <person name="Ali S.S."/>
            <person name="Shao J."/>
            <person name="Lary D.J."/>
            <person name="Kronmiller B."/>
            <person name="Shen D."/>
            <person name="Strem M.D."/>
            <person name="Amoako-Attah I."/>
            <person name="Akrofi A.Y."/>
            <person name="Begoude B.A."/>
            <person name="Ten Hoopen G.M."/>
            <person name="Coulibaly K."/>
            <person name="Kebe B.I."/>
            <person name="Melnick R.L."/>
            <person name="Guiltinan M.J."/>
            <person name="Tyler B.M."/>
            <person name="Meinhardt L.W."/>
            <person name="Bailey B.A."/>
        </authorList>
    </citation>
    <scope>NUCLEOTIDE SEQUENCE [LARGE SCALE GENOMIC DNA]</scope>
    <source>
        <strain evidence="3">sbr112.9</strain>
    </source>
</reference>
<gene>
    <name evidence="2" type="ORF">PHPALM_31224</name>
</gene>
<protein>
    <submittedName>
        <fullName evidence="2">Uncharacterized protein</fullName>
    </submittedName>
</protein>
<dbReference type="EMBL" id="NCKW01016970">
    <property type="protein sequence ID" value="POM59975.1"/>
    <property type="molecule type" value="Genomic_DNA"/>
</dbReference>
<dbReference type="Proteomes" id="UP000237271">
    <property type="component" value="Unassembled WGS sequence"/>
</dbReference>
<evidence type="ECO:0000313" key="2">
    <source>
        <dbReference type="EMBL" id="POM59975.1"/>
    </source>
</evidence>
<feature type="compositionally biased region" description="Polar residues" evidence="1">
    <location>
        <begin position="53"/>
        <end position="62"/>
    </location>
</feature>